<sequence length="343" mass="38547">MKRHVVTGAPDFWDLARGFLHTYLPAVRSASARTIEAYRISLECFLGFLTDHQHITRTDVTFDCFDRTHLKAWLAWMNEHQRYAPRTITLRLTAIRAFLAYAAAEDITLVALHNAASTLKPPTVPKRPIEYLTEDETRAVLAAHTGHTAKSRRNRMLLILLYDTAARVSEITRLTLGDLTLTHPGHVMLTGKRRKTRVVPLTEATIGHLRVYLDEFHPDRAVLPSDRPLFYSHHQGQPAPLSADTVANVLTIAADTARAHCPSVPARVHCHMLRKTKAMDLYQQGVPLPIIMRLLGHENISTTNAFYAFATIDMMRDAINAATPTADVARIPEDALRALYSLR</sequence>
<dbReference type="InterPro" id="IPR002104">
    <property type="entry name" value="Integrase_catalytic"/>
</dbReference>
<keyword evidence="9" id="KW-1185">Reference proteome</keyword>
<dbReference type="PROSITE" id="PS51898">
    <property type="entry name" value="TYR_RECOMBINASE"/>
    <property type="match status" value="1"/>
</dbReference>
<dbReference type="Proteomes" id="UP001553715">
    <property type="component" value="Unassembled WGS sequence"/>
</dbReference>
<keyword evidence="3 5" id="KW-0238">DNA-binding</keyword>
<name>A0ABV3LLX4_9MICO</name>
<dbReference type="Pfam" id="PF00589">
    <property type="entry name" value="Phage_integrase"/>
    <property type="match status" value="1"/>
</dbReference>
<dbReference type="Gene3D" id="1.10.150.130">
    <property type="match status" value="1"/>
</dbReference>
<evidence type="ECO:0000259" key="7">
    <source>
        <dbReference type="PROSITE" id="PS51900"/>
    </source>
</evidence>
<dbReference type="Gene3D" id="1.10.443.10">
    <property type="entry name" value="Intergrase catalytic core"/>
    <property type="match status" value="1"/>
</dbReference>
<dbReference type="InterPro" id="IPR004107">
    <property type="entry name" value="Integrase_SAM-like_N"/>
</dbReference>
<dbReference type="InterPro" id="IPR044068">
    <property type="entry name" value="CB"/>
</dbReference>
<dbReference type="InterPro" id="IPR011010">
    <property type="entry name" value="DNA_brk_join_enz"/>
</dbReference>
<dbReference type="Pfam" id="PF02899">
    <property type="entry name" value="Phage_int_SAM_1"/>
    <property type="match status" value="1"/>
</dbReference>
<comment type="similarity">
    <text evidence="1">Belongs to the 'phage' integrase family.</text>
</comment>
<evidence type="ECO:0000256" key="2">
    <source>
        <dbReference type="ARBA" id="ARBA00022908"/>
    </source>
</evidence>
<accession>A0ABV3LLX4</accession>
<dbReference type="SUPFAM" id="SSF56349">
    <property type="entry name" value="DNA breaking-rejoining enzymes"/>
    <property type="match status" value="1"/>
</dbReference>
<gene>
    <name evidence="8" type="ORF">AB0301_17095</name>
</gene>
<evidence type="ECO:0000313" key="8">
    <source>
        <dbReference type="EMBL" id="MEW1976766.1"/>
    </source>
</evidence>
<keyword evidence="4" id="KW-0233">DNA recombination</keyword>
<dbReference type="PANTHER" id="PTHR30349">
    <property type="entry name" value="PHAGE INTEGRASE-RELATED"/>
    <property type="match status" value="1"/>
</dbReference>
<dbReference type="EMBL" id="JBFBMH010000058">
    <property type="protein sequence ID" value="MEW1976766.1"/>
    <property type="molecule type" value="Genomic_DNA"/>
</dbReference>
<organism evidence="8 9">
    <name type="scientific">Microbacterium profundi</name>
    <dbReference type="NCBI Taxonomy" id="450380"/>
    <lineage>
        <taxon>Bacteria</taxon>
        <taxon>Bacillati</taxon>
        <taxon>Actinomycetota</taxon>
        <taxon>Actinomycetes</taxon>
        <taxon>Micrococcales</taxon>
        <taxon>Microbacteriaceae</taxon>
        <taxon>Microbacterium</taxon>
    </lineage>
</organism>
<evidence type="ECO:0000256" key="4">
    <source>
        <dbReference type="ARBA" id="ARBA00023172"/>
    </source>
</evidence>
<evidence type="ECO:0000256" key="5">
    <source>
        <dbReference type="PROSITE-ProRule" id="PRU01248"/>
    </source>
</evidence>
<evidence type="ECO:0000256" key="3">
    <source>
        <dbReference type="ARBA" id="ARBA00023125"/>
    </source>
</evidence>
<evidence type="ECO:0000313" key="9">
    <source>
        <dbReference type="Proteomes" id="UP001553715"/>
    </source>
</evidence>
<dbReference type="InterPro" id="IPR050090">
    <property type="entry name" value="Tyrosine_recombinase_XerCD"/>
</dbReference>
<dbReference type="RefSeq" id="WP_033107663.1">
    <property type="nucleotide sequence ID" value="NZ_JBFBMH010000058.1"/>
</dbReference>
<comment type="caution">
    <text evidence="8">The sequence shown here is derived from an EMBL/GenBank/DDBJ whole genome shotgun (WGS) entry which is preliminary data.</text>
</comment>
<feature type="domain" description="Tyr recombinase" evidence="6">
    <location>
        <begin position="127"/>
        <end position="320"/>
    </location>
</feature>
<feature type="domain" description="Core-binding (CB)" evidence="7">
    <location>
        <begin position="10"/>
        <end position="103"/>
    </location>
</feature>
<evidence type="ECO:0000256" key="1">
    <source>
        <dbReference type="ARBA" id="ARBA00008857"/>
    </source>
</evidence>
<reference evidence="8 9" key="1">
    <citation type="submission" date="2024-06" db="EMBL/GenBank/DDBJ databases">
        <title>The Natural Products Discovery Center: Release of the First 8490 Sequenced Strains for Exploring Actinobacteria Biosynthetic Diversity.</title>
        <authorList>
            <person name="Kalkreuter E."/>
            <person name="Kautsar S.A."/>
            <person name="Yang D."/>
            <person name="Bader C.D."/>
            <person name="Teijaro C.N."/>
            <person name="Fluegel L."/>
            <person name="Davis C.M."/>
            <person name="Simpson J.R."/>
            <person name="Lauterbach L."/>
            <person name="Steele A.D."/>
            <person name="Gui C."/>
            <person name="Meng S."/>
            <person name="Li G."/>
            <person name="Viehrig K."/>
            <person name="Ye F."/>
            <person name="Su P."/>
            <person name="Kiefer A.F."/>
            <person name="Nichols A."/>
            <person name="Cepeda A.J."/>
            <person name="Yan W."/>
            <person name="Fan B."/>
            <person name="Jiang Y."/>
            <person name="Adhikari A."/>
            <person name="Zheng C.-J."/>
            <person name="Schuster L."/>
            <person name="Cowan T.M."/>
            <person name="Smanski M.J."/>
            <person name="Chevrette M.G."/>
            <person name="De Carvalho L.P.S."/>
            <person name="Shen B."/>
        </authorList>
    </citation>
    <scope>NUCLEOTIDE SEQUENCE [LARGE SCALE GENOMIC DNA]</scope>
    <source>
        <strain evidence="8 9">NPDC077434</strain>
    </source>
</reference>
<dbReference type="InterPro" id="IPR013762">
    <property type="entry name" value="Integrase-like_cat_sf"/>
</dbReference>
<keyword evidence="2" id="KW-0229">DNA integration</keyword>
<proteinExistence type="inferred from homology"/>
<dbReference type="InterPro" id="IPR010998">
    <property type="entry name" value="Integrase_recombinase_N"/>
</dbReference>
<protein>
    <submittedName>
        <fullName evidence="8">Tyrosine-type recombinase/integrase</fullName>
    </submittedName>
</protein>
<evidence type="ECO:0000259" key="6">
    <source>
        <dbReference type="PROSITE" id="PS51898"/>
    </source>
</evidence>
<dbReference type="PANTHER" id="PTHR30349:SF41">
    <property type="entry name" value="INTEGRASE_RECOMBINASE PROTEIN MJ0367-RELATED"/>
    <property type="match status" value="1"/>
</dbReference>
<dbReference type="PROSITE" id="PS51900">
    <property type="entry name" value="CB"/>
    <property type="match status" value="1"/>
</dbReference>